<dbReference type="EMBL" id="JAGKQH010000011">
    <property type="protein sequence ID" value="KAG6587814.1"/>
    <property type="molecule type" value="Genomic_DNA"/>
</dbReference>
<feature type="signal peptide" evidence="2">
    <location>
        <begin position="1"/>
        <end position="27"/>
    </location>
</feature>
<keyword evidence="4" id="KW-1185">Reference proteome</keyword>
<evidence type="ECO:0000313" key="3">
    <source>
        <dbReference type="EMBL" id="KAG6587814.1"/>
    </source>
</evidence>
<protein>
    <submittedName>
        <fullName evidence="3">Uncharacterized protein</fullName>
    </submittedName>
</protein>
<reference evidence="3 4" key="1">
    <citation type="journal article" date="2021" name="Hortic Res">
        <title>The domestication of Cucurbita argyrosperma as revealed by the genome of its wild relative.</title>
        <authorList>
            <person name="Barrera-Redondo J."/>
            <person name="Sanchez-de la Vega G."/>
            <person name="Aguirre-Liguori J.A."/>
            <person name="Castellanos-Morales G."/>
            <person name="Gutierrez-Guerrero Y.T."/>
            <person name="Aguirre-Dugua X."/>
            <person name="Aguirre-Planter E."/>
            <person name="Tenaillon M.I."/>
            <person name="Lira-Saade R."/>
            <person name="Eguiarte L.E."/>
        </authorList>
    </citation>
    <scope>NUCLEOTIDE SEQUENCE [LARGE SCALE GENOMIC DNA]</scope>
    <source>
        <strain evidence="3">JBR-2021</strain>
    </source>
</reference>
<comment type="caution">
    <text evidence="3">The sequence shown here is derived from an EMBL/GenBank/DDBJ whole genome shotgun (WGS) entry which is preliminary data.</text>
</comment>
<gene>
    <name evidence="3" type="ORF">SDJN03_16379</name>
</gene>
<keyword evidence="1" id="KW-1133">Transmembrane helix</keyword>
<evidence type="ECO:0000313" key="4">
    <source>
        <dbReference type="Proteomes" id="UP000685013"/>
    </source>
</evidence>
<organism evidence="3 4">
    <name type="scientific">Cucurbita argyrosperma subsp. sororia</name>
    <dbReference type="NCBI Taxonomy" id="37648"/>
    <lineage>
        <taxon>Eukaryota</taxon>
        <taxon>Viridiplantae</taxon>
        <taxon>Streptophyta</taxon>
        <taxon>Embryophyta</taxon>
        <taxon>Tracheophyta</taxon>
        <taxon>Spermatophyta</taxon>
        <taxon>Magnoliopsida</taxon>
        <taxon>eudicotyledons</taxon>
        <taxon>Gunneridae</taxon>
        <taxon>Pentapetalae</taxon>
        <taxon>rosids</taxon>
        <taxon>fabids</taxon>
        <taxon>Cucurbitales</taxon>
        <taxon>Cucurbitaceae</taxon>
        <taxon>Cucurbiteae</taxon>
        <taxon>Cucurbita</taxon>
    </lineage>
</organism>
<keyword evidence="1" id="KW-0472">Membrane</keyword>
<feature type="non-terminal residue" evidence="3">
    <location>
        <position position="1"/>
    </location>
</feature>
<evidence type="ECO:0000256" key="2">
    <source>
        <dbReference type="SAM" id="SignalP"/>
    </source>
</evidence>
<feature type="transmembrane region" description="Helical" evidence="1">
    <location>
        <begin position="91"/>
        <end position="108"/>
    </location>
</feature>
<accession>A0AAV6MWM7</accession>
<proteinExistence type="predicted"/>
<feature type="chain" id="PRO_5043361121" evidence="2">
    <location>
        <begin position="28"/>
        <end position="109"/>
    </location>
</feature>
<dbReference type="AlphaFoldDB" id="A0AAV6MWM7"/>
<dbReference type="Proteomes" id="UP000685013">
    <property type="component" value="Chromosome 11"/>
</dbReference>
<evidence type="ECO:0000256" key="1">
    <source>
        <dbReference type="SAM" id="Phobius"/>
    </source>
</evidence>
<keyword evidence="2" id="KW-0732">Signal</keyword>
<name>A0AAV6MWM7_9ROSI</name>
<keyword evidence="1" id="KW-0812">Transmembrane</keyword>
<sequence>MAPIKRLFPITLICLLLLSESFPVSSADYDQDWKSLTGILHRNVLHPLEHQRLDKDTGSSLAEKISIKRGARSAVIGGHSSISSSSRVPPFNIASVICFVFAFAFALLP</sequence>